<evidence type="ECO:0000313" key="2">
    <source>
        <dbReference type="Proteomes" id="UP000216454"/>
    </source>
</evidence>
<protein>
    <submittedName>
        <fullName evidence="1">Uncharacterized protein</fullName>
    </submittedName>
</protein>
<gene>
    <name evidence="1" type="ORF">PSSU_0618</name>
</gene>
<evidence type="ECO:0000313" key="1">
    <source>
        <dbReference type="EMBL" id="OZG53000.1"/>
    </source>
</evidence>
<name>A0A261F1K3_9BIFI</name>
<sequence length="41" mass="4777">MMEYRYVHINMTHHITMMQGEGLCRLLGRTGTLVLPIAAMW</sequence>
<dbReference type="EMBL" id="MWWQ01000005">
    <property type="protein sequence ID" value="OZG53000.1"/>
    <property type="molecule type" value="Genomic_DNA"/>
</dbReference>
<dbReference type="AlphaFoldDB" id="A0A261F1K3"/>
<keyword evidence="2" id="KW-1185">Reference proteome</keyword>
<organism evidence="1 2">
    <name type="scientific">Pseudoscardovia suis</name>
    <dbReference type="NCBI Taxonomy" id="987063"/>
    <lineage>
        <taxon>Bacteria</taxon>
        <taxon>Bacillati</taxon>
        <taxon>Actinomycetota</taxon>
        <taxon>Actinomycetes</taxon>
        <taxon>Bifidobacteriales</taxon>
        <taxon>Bifidobacteriaceae</taxon>
        <taxon>Pseudoscardovia</taxon>
    </lineage>
</organism>
<reference evidence="1 2" key="1">
    <citation type="journal article" date="2017" name="BMC Genomics">
        <title>Comparative genomic and phylogenomic analyses of the Bifidobacteriaceae family.</title>
        <authorList>
            <person name="Lugli G.A."/>
            <person name="Milani C."/>
            <person name="Turroni F."/>
            <person name="Duranti S."/>
            <person name="Mancabelli L."/>
            <person name="Mangifesta M."/>
            <person name="Ferrario C."/>
            <person name="Modesto M."/>
            <person name="Mattarelli P."/>
            <person name="Jiri K."/>
            <person name="van Sinderen D."/>
            <person name="Ventura M."/>
        </authorList>
    </citation>
    <scope>NUCLEOTIDE SEQUENCE [LARGE SCALE GENOMIC DNA]</scope>
    <source>
        <strain evidence="1 2">DSM 24744</strain>
    </source>
</reference>
<comment type="caution">
    <text evidence="1">The sequence shown here is derived from an EMBL/GenBank/DDBJ whole genome shotgun (WGS) entry which is preliminary data.</text>
</comment>
<accession>A0A261F1K3</accession>
<dbReference type="Proteomes" id="UP000216454">
    <property type="component" value="Unassembled WGS sequence"/>
</dbReference>
<proteinExistence type="predicted"/>